<protein>
    <submittedName>
        <fullName evidence="2">Uncharacterized protein</fullName>
    </submittedName>
</protein>
<feature type="non-terminal residue" evidence="2">
    <location>
        <position position="133"/>
    </location>
</feature>
<dbReference type="Gene3D" id="1.20.272.10">
    <property type="match status" value="1"/>
</dbReference>
<feature type="region of interest" description="Disordered" evidence="1">
    <location>
        <begin position="88"/>
        <end position="133"/>
    </location>
</feature>
<dbReference type="SUPFAM" id="SSF48019">
    <property type="entry name" value="post-AAA+ oligomerization domain-like"/>
    <property type="match status" value="1"/>
</dbReference>
<name>A0ABQ5KZI9_9EUKA</name>
<organism evidence="2 3">
    <name type="scientific">Aduncisulcus paluster</name>
    <dbReference type="NCBI Taxonomy" id="2918883"/>
    <lineage>
        <taxon>Eukaryota</taxon>
        <taxon>Metamonada</taxon>
        <taxon>Carpediemonas-like organisms</taxon>
        <taxon>Aduncisulcus</taxon>
    </lineage>
</organism>
<reference evidence="2" key="1">
    <citation type="submission" date="2022-03" db="EMBL/GenBank/DDBJ databases">
        <title>Draft genome sequence of Aduncisulcus paluster, a free-living microaerophilic Fornicata.</title>
        <authorList>
            <person name="Yuyama I."/>
            <person name="Kume K."/>
            <person name="Tamura T."/>
            <person name="Inagaki Y."/>
            <person name="Hashimoto T."/>
        </authorList>
    </citation>
    <scope>NUCLEOTIDE SEQUENCE</scope>
    <source>
        <strain evidence="2">NY0171</strain>
    </source>
</reference>
<keyword evidence="3" id="KW-1185">Reference proteome</keyword>
<evidence type="ECO:0000313" key="2">
    <source>
        <dbReference type="EMBL" id="GKT37833.1"/>
    </source>
</evidence>
<gene>
    <name evidence="2" type="ORF">ADUPG1_003771</name>
</gene>
<accession>A0ABQ5KZI9</accession>
<proteinExistence type="predicted"/>
<dbReference type="InterPro" id="IPR008921">
    <property type="entry name" value="DNA_pol3_clamp-load_cplx_C"/>
</dbReference>
<evidence type="ECO:0000313" key="3">
    <source>
        <dbReference type="Proteomes" id="UP001057375"/>
    </source>
</evidence>
<dbReference type="Proteomes" id="UP001057375">
    <property type="component" value="Unassembled WGS sequence"/>
</dbReference>
<dbReference type="EMBL" id="BQXS01005302">
    <property type="protein sequence ID" value="GKT37833.1"/>
    <property type="molecule type" value="Genomic_DNA"/>
</dbReference>
<comment type="caution">
    <text evidence="2">The sequence shown here is derived from an EMBL/GenBank/DDBJ whole genome shotgun (WGS) entry which is preliminary data.</text>
</comment>
<evidence type="ECO:0000256" key="1">
    <source>
        <dbReference type="SAM" id="MobiDB-lite"/>
    </source>
</evidence>
<sequence length="133" mass="14393">MDTTDESIEQTKMQAEKLSMGDILRSIDILTKLEAQSRWATQPRIHLEMTLVKLMQPETDQTIEGLLARIEKLENALSSGVSLRPNVPVTTEARAQAPVSSQPASKAVSEPISKPAPKIEPAPAPVAEAVPSN</sequence>